<proteinExistence type="inferred from homology"/>
<dbReference type="Proteomes" id="UP000319160">
    <property type="component" value="Unassembled WGS sequence"/>
</dbReference>
<dbReference type="STRING" id="2512241.A0A553I6T8"/>
<dbReference type="OrthoDB" id="10255285at2759"/>
<evidence type="ECO:0000313" key="6">
    <source>
        <dbReference type="Proteomes" id="UP000319160"/>
    </source>
</evidence>
<dbReference type="GO" id="GO:0005085">
    <property type="term" value="F:guanyl-nucleotide exchange factor activity"/>
    <property type="evidence" value="ECO:0007669"/>
    <property type="project" value="TreeGrafter"/>
</dbReference>
<dbReference type="AlphaFoldDB" id="A0A553I6T8"/>
<evidence type="ECO:0000313" key="5">
    <source>
        <dbReference type="EMBL" id="TRX95913.1"/>
    </source>
</evidence>
<dbReference type="EMBL" id="VFLP01000013">
    <property type="protein sequence ID" value="TRX95913.1"/>
    <property type="molecule type" value="Genomic_DNA"/>
</dbReference>
<dbReference type="InterPro" id="IPR007681">
    <property type="entry name" value="Mog1"/>
</dbReference>
<dbReference type="GO" id="GO:0005634">
    <property type="term" value="C:nucleus"/>
    <property type="evidence" value="ECO:0007669"/>
    <property type="project" value="TreeGrafter"/>
</dbReference>
<protein>
    <submittedName>
        <fullName evidence="5">Uncharacterized protein</fullName>
    </submittedName>
</protein>
<feature type="region of interest" description="Disordered" evidence="4">
    <location>
        <begin position="110"/>
        <end position="131"/>
    </location>
</feature>
<evidence type="ECO:0000256" key="1">
    <source>
        <dbReference type="ARBA" id="ARBA00010307"/>
    </source>
</evidence>
<evidence type="ECO:0000256" key="3">
    <source>
        <dbReference type="ARBA" id="ARBA00022927"/>
    </source>
</evidence>
<comment type="caution">
    <text evidence="5">The sequence shown here is derived from an EMBL/GenBank/DDBJ whole genome shotgun (WGS) entry which is preliminary data.</text>
</comment>
<evidence type="ECO:0000256" key="4">
    <source>
        <dbReference type="SAM" id="MobiDB-lite"/>
    </source>
</evidence>
<dbReference type="InterPro" id="IPR016123">
    <property type="entry name" value="Mog1/PsbP_a/b/a-sand"/>
</dbReference>
<dbReference type="GO" id="GO:0031267">
    <property type="term" value="F:small GTPase binding"/>
    <property type="evidence" value="ECO:0007669"/>
    <property type="project" value="TreeGrafter"/>
</dbReference>
<comment type="similarity">
    <text evidence="1">Belongs to the MOG1 family.</text>
</comment>
<dbReference type="Pfam" id="PF04603">
    <property type="entry name" value="Mog1"/>
    <property type="match status" value="1"/>
</dbReference>
<gene>
    <name evidence="5" type="ORF">FHL15_003055</name>
</gene>
<organism evidence="5 6">
    <name type="scientific">Xylaria flabelliformis</name>
    <dbReference type="NCBI Taxonomy" id="2512241"/>
    <lineage>
        <taxon>Eukaryota</taxon>
        <taxon>Fungi</taxon>
        <taxon>Dikarya</taxon>
        <taxon>Ascomycota</taxon>
        <taxon>Pezizomycotina</taxon>
        <taxon>Sordariomycetes</taxon>
        <taxon>Xylariomycetidae</taxon>
        <taxon>Xylariales</taxon>
        <taxon>Xylariaceae</taxon>
        <taxon>Xylaria</taxon>
    </lineage>
</organism>
<dbReference type="GO" id="GO:0006606">
    <property type="term" value="P:protein import into nucleus"/>
    <property type="evidence" value="ECO:0007669"/>
    <property type="project" value="TreeGrafter"/>
</dbReference>
<dbReference type="Gene3D" id="3.40.1000.10">
    <property type="entry name" value="Mog1/PsbP, alpha/beta/alpha sandwich"/>
    <property type="match status" value="1"/>
</dbReference>
<sequence>MATYQTTPLFGGALVCDLPTKFADVSRLRQVPNNQEVYIDKDGFTSIIIEINERVGDDGSTAEVDGRALTTHLEEVVGEDVEGLKVWNTTPTQFSKLDEDIPAYTLIATLSPNAPPSKEAGSSSGAPRPGTPDFTAIILTLVRLEREHTDLLITVNVPHISGEYDEDDVDLQLGKQGQLIGDAVDYASRIWESFRVKDWGLFKEV</sequence>
<dbReference type="PANTHER" id="PTHR15837:SF0">
    <property type="entry name" value="RAN GUANINE NUCLEOTIDE RELEASE FACTOR"/>
    <property type="match status" value="1"/>
</dbReference>
<accession>A0A553I6T8</accession>
<keyword evidence="3" id="KW-0653">Protein transport</keyword>
<keyword evidence="2" id="KW-0813">Transport</keyword>
<keyword evidence="6" id="KW-1185">Reference proteome</keyword>
<evidence type="ECO:0000256" key="2">
    <source>
        <dbReference type="ARBA" id="ARBA00022448"/>
    </source>
</evidence>
<dbReference type="PANTHER" id="PTHR15837">
    <property type="entry name" value="RAN GUANINE NUCLEOTIDE RELEASE FACTOR"/>
    <property type="match status" value="1"/>
</dbReference>
<dbReference type="SUPFAM" id="SSF55724">
    <property type="entry name" value="Mog1p/PsbP-like"/>
    <property type="match status" value="1"/>
</dbReference>
<reference evidence="6" key="1">
    <citation type="submission" date="2019-06" db="EMBL/GenBank/DDBJ databases">
        <title>Draft genome sequence of the griseofulvin-producing fungus Xylaria cubensis strain G536.</title>
        <authorList>
            <person name="Mead M.E."/>
            <person name="Raja H.A."/>
            <person name="Steenwyk J.L."/>
            <person name="Knowles S.L."/>
            <person name="Oberlies N.H."/>
            <person name="Rokas A."/>
        </authorList>
    </citation>
    <scope>NUCLEOTIDE SEQUENCE [LARGE SCALE GENOMIC DNA]</scope>
    <source>
        <strain evidence="6">G536</strain>
    </source>
</reference>
<name>A0A553I6T8_9PEZI</name>